<name>A0A067S9U7_GALM3</name>
<dbReference type="InterPro" id="IPR011990">
    <property type="entry name" value="TPR-like_helical_dom_sf"/>
</dbReference>
<dbReference type="InterPro" id="IPR024983">
    <property type="entry name" value="CHAT_dom"/>
</dbReference>
<protein>
    <recommendedName>
        <fullName evidence="2">CHAT domain-containing protein</fullName>
    </recommendedName>
</protein>
<dbReference type="STRING" id="685588.A0A067S9U7"/>
<evidence type="ECO:0000259" key="2">
    <source>
        <dbReference type="Pfam" id="PF12770"/>
    </source>
</evidence>
<dbReference type="Proteomes" id="UP000027222">
    <property type="component" value="Unassembled WGS sequence"/>
</dbReference>
<keyword evidence="4" id="KW-1185">Reference proteome</keyword>
<evidence type="ECO:0000313" key="4">
    <source>
        <dbReference type="Proteomes" id="UP000027222"/>
    </source>
</evidence>
<evidence type="ECO:0000313" key="3">
    <source>
        <dbReference type="EMBL" id="KDR67675.1"/>
    </source>
</evidence>
<dbReference type="PANTHER" id="PTHR19959:SF119">
    <property type="entry name" value="FUNGAL LIPASE-LIKE DOMAIN-CONTAINING PROTEIN"/>
    <property type="match status" value="1"/>
</dbReference>
<dbReference type="Pfam" id="PF12770">
    <property type="entry name" value="CHAT"/>
    <property type="match status" value="1"/>
</dbReference>
<keyword evidence="1" id="KW-0175">Coiled coil</keyword>
<feature type="domain" description="CHAT" evidence="2">
    <location>
        <begin position="703"/>
        <end position="976"/>
    </location>
</feature>
<dbReference type="Gene3D" id="1.25.40.10">
    <property type="entry name" value="Tetratricopeptide repeat domain"/>
    <property type="match status" value="3"/>
</dbReference>
<dbReference type="EMBL" id="KL142413">
    <property type="protein sequence ID" value="KDR67675.1"/>
    <property type="molecule type" value="Genomic_DNA"/>
</dbReference>
<dbReference type="AlphaFoldDB" id="A0A067S9U7"/>
<proteinExistence type="predicted"/>
<accession>A0A067S9U7</accession>
<sequence length="977" mass="108868">MGNLDKRIRTRVVILRLLKVFPPGFPGRRRSLGNLAFDLYTRFHDLGRIEDLEDAISFHSEALALCPPGHPNRSYALNDLGGALQARFEQLGQIEDLEHAISSHREELALHRPGHPNRSYSLNSLGNALRIRFEQLGRMEDLENAISSHREALALHPPGHPNRSYSLSSLSSALQNRFDQLGRMEDLGDAISSHREVLTLRPPGHPNRSYSLSNLGSGLQTRFRQLGQMEDLEDAISSLREAVALCPPGHPNRFNSLSNLGSALGTRFYQLGQMEDLEDRISSDYETLTLCPPGHPNHPVSLMRLSNALYSRFGQLGQMDDLNDAISSHRKAFPLLPPGHPNCSYSLNNVAIALRTRFDQLGQIEDLDHAISSSRKALTLCPPRHPNHSSSLSNLGTALRTRFDQLCLMEDLEDAISSHRKALTLCPLGHPNRSLSIRRLAYALQTRFLQLNKIEDLDESFILYEQAAYDLTSISWYRLHAALHWAAHSQHYHHQSLLSAYAVSLRLLDQCFILRPTVQLQHKFLAGAKIPKSLASDAASAAIDAGDLVVAVELLEQGRAVLWSKIEGYRHPLDQLRQVNSELADQVESLSRQLEQLALSTNSGLLDGGGPVLSASFDAQFRKHRILSEDWEKAVEQVRQVDGFHDFLQAVPFSTLRTAAAEGPVIIVNINAHPEDLKQLIEHLGSARDVGLHAHSSKEFIPILRKLWNNIVFPVVICLTKLGVQEKSRIWWCPTSELCALPLHAAGPYRLNERNLPDLYISSYTPTLSTLIRARSNPIPQPVTPKLVVVGQPGEDLLKIEEEIGVIQQLGDSVDVISGAQATCKSVLRVLQHHSWAHLACHGHLGDKDQPFLASFQLHGGSRLTLLDLMHARLPNAEFAFLSACHSAASDLVTPNETIHLAAALQFCGFRSVVGTLWEMNDQDGPNISKEFYKHMFRSTGKADFRDSAEALSVAIREMRKNGVPLYRWIMFVHIGA</sequence>
<dbReference type="HOGENOM" id="CLU_001305_0_1_1"/>
<organism evidence="3 4">
    <name type="scientific">Galerina marginata (strain CBS 339.88)</name>
    <dbReference type="NCBI Taxonomy" id="685588"/>
    <lineage>
        <taxon>Eukaryota</taxon>
        <taxon>Fungi</taxon>
        <taxon>Dikarya</taxon>
        <taxon>Basidiomycota</taxon>
        <taxon>Agaricomycotina</taxon>
        <taxon>Agaricomycetes</taxon>
        <taxon>Agaricomycetidae</taxon>
        <taxon>Agaricales</taxon>
        <taxon>Agaricineae</taxon>
        <taxon>Strophariaceae</taxon>
        <taxon>Galerina</taxon>
    </lineage>
</organism>
<dbReference type="PANTHER" id="PTHR19959">
    <property type="entry name" value="KINESIN LIGHT CHAIN"/>
    <property type="match status" value="1"/>
</dbReference>
<dbReference type="SUPFAM" id="SSF48452">
    <property type="entry name" value="TPR-like"/>
    <property type="match status" value="1"/>
</dbReference>
<dbReference type="OrthoDB" id="9991317at2759"/>
<reference evidence="4" key="1">
    <citation type="journal article" date="2014" name="Proc. Natl. Acad. Sci. U.S.A.">
        <title>Extensive sampling of basidiomycete genomes demonstrates inadequacy of the white-rot/brown-rot paradigm for wood decay fungi.</title>
        <authorList>
            <person name="Riley R."/>
            <person name="Salamov A.A."/>
            <person name="Brown D.W."/>
            <person name="Nagy L.G."/>
            <person name="Floudas D."/>
            <person name="Held B.W."/>
            <person name="Levasseur A."/>
            <person name="Lombard V."/>
            <person name="Morin E."/>
            <person name="Otillar R."/>
            <person name="Lindquist E.A."/>
            <person name="Sun H."/>
            <person name="LaButti K.M."/>
            <person name="Schmutz J."/>
            <person name="Jabbour D."/>
            <person name="Luo H."/>
            <person name="Baker S.E."/>
            <person name="Pisabarro A.G."/>
            <person name="Walton J.D."/>
            <person name="Blanchette R.A."/>
            <person name="Henrissat B."/>
            <person name="Martin F."/>
            <person name="Cullen D."/>
            <person name="Hibbett D.S."/>
            <person name="Grigoriev I.V."/>
        </authorList>
    </citation>
    <scope>NUCLEOTIDE SEQUENCE [LARGE SCALE GENOMIC DNA]</scope>
    <source>
        <strain evidence="4">CBS 339.88</strain>
    </source>
</reference>
<evidence type="ECO:0000256" key="1">
    <source>
        <dbReference type="SAM" id="Coils"/>
    </source>
</evidence>
<feature type="coiled-coil region" evidence="1">
    <location>
        <begin position="573"/>
        <end position="600"/>
    </location>
</feature>
<gene>
    <name evidence="3" type="ORF">GALMADRAFT_257932</name>
</gene>